<evidence type="ECO:0000256" key="2">
    <source>
        <dbReference type="SAM" id="SignalP"/>
    </source>
</evidence>
<keyword evidence="1" id="KW-0812">Transmembrane</keyword>
<accession>A0A1K1QNS5</accession>
<feature type="transmembrane region" description="Helical" evidence="1">
    <location>
        <begin position="374"/>
        <end position="392"/>
    </location>
</feature>
<feature type="chain" id="PRO_5013289796" description="DUF3999 domain-containing protein" evidence="2">
    <location>
        <begin position="25"/>
        <end position="402"/>
    </location>
</feature>
<dbReference type="RefSeq" id="WP_072361337.1">
    <property type="nucleotide sequence ID" value="NZ_CP139972.1"/>
</dbReference>
<evidence type="ECO:0000313" key="4">
    <source>
        <dbReference type="EMBL" id="WQG89261.1"/>
    </source>
</evidence>
<evidence type="ECO:0000313" key="6">
    <source>
        <dbReference type="Proteomes" id="UP001326715"/>
    </source>
</evidence>
<dbReference type="EMBL" id="FPIZ01000008">
    <property type="protein sequence ID" value="SFW60894.1"/>
    <property type="molecule type" value="Genomic_DNA"/>
</dbReference>
<evidence type="ECO:0008006" key="7">
    <source>
        <dbReference type="Google" id="ProtNLM"/>
    </source>
</evidence>
<dbReference type="Proteomes" id="UP000183788">
    <property type="component" value="Unassembled WGS sequence"/>
</dbReference>
<protein>
    <recommendedName>
        <fullName evidence="7">DUF3999 domain-containing protein</fullName>
    </recommendedName>
</protein>
<reference evidence="3 5" key="1">
    <citation type="submission" date="2016-11" db="EMBL/GenBank/DDBJ databases">
        <authorList>
            <person name="Jaros S."/>
            <person name="Januszkiewicz K."/>
            <person name="Wedrychowicz H."/>
        </authorList>
    </citation>
    <scope>NUCLEOTIDE SEQUENCE [LARGE SCALE GENOMIC DNA]</scope>
    <source>
        <strain evidence="3 5">DSM 784</strain>
    </source>
</reference>
<sequence>MTNKNKKFSIFFIILFLCSASMTAQDLSTAVSKDFSWQAVTDKVQRSGFYNILLDPKLMACSETADYTDFRIYQDLKTEVPYLFKKEILHTDIAGIRSFTVIENKPVIHGTSSFIFSNETGHPVDYVTLSVKNTWTSKFMNVTGSNDLKKWYGLVPEFSFDPSRPQINLPLTDYKYIRLLINDSLEAPLNITGAGQYYNEQKSTSPLSVFCSGMTISNANKTTTIKLAFAHQYVIDNLSFNITAPALYKRQAWVNGESFTLSSGQANEIALQQAVKTDTLVIRIDNQDNPPLKIQDVNAWQVPRYLTAYLEEGKSYLILTGNPGLAAPNYDLSFFADSLNRELPRIVVANEQMKHINKPASVAEKGFTLFTSKLWIWIAIIGIIALLGFMAFRMLRDMQEKK</sequence>
<organism evidence="3 5">
    <name type="scientific">Chitinophaga sancti</name>
    <dbReference type="NCBI Taxonomy" id="1004"/>
    <lineage>
        <taxon>Bacteria</taxon>
        <taxon>Pseudomonadati</taxon>
        <taxon>Bacteroidota</taxon>
        <taxon>Chitinophagia</taxon>
        <taxon>Chitinophagales</taxon>
        <taxon>Chitinophagaceae</taxon>
        <taxon>Chitinophaga</taxon>
    </lineage>
</organism>
<evidence type="ECO:0000313" key="5">
    <source>
        <dbReference type="Proteomes" id="UP000183788"/>
    </source>
</evidence>
<keyword evidence="6" id="KW-1185">Reference proteome</keyword>
<dbReference type="Proteomes" id="UP001326715">
    <property type="component" value="Chromosome"/>
</dbReference>
<keyword evidence="1" id="KW-0472">Membrane</keyword>
<evidence type="ECO:0000256" key="1">
    <source>
        <dbReference type="SAM" id="Phobius"/>
    </source>
</evidence>
<dbReference type="STRING" id="1004.SAMN05661012_02919"/>
<reference evidence="4 6" key="2">
    <citation type="submission" date="2023-11" db="EMBL/GenBank/DDBJ databases">
        <title>MicrobeMod: A computational toolkit for identifying prokaryotic methylation and restriction-modification with nanopore sequencing.</title>
        <authorList>
            <person name="Crits-Christoph A."/>
            <person name="Kang S.C."/>
            <person name="Lee H."/>
            <person name="Ostrov N."/>
        </authorList>
    </citation>
    <scope>NUCLEOTIDE SEQUENCE [LARGE SCALE GENOMIC DNA]</scope>
    <source>
        <strain evidence="4 6">ATCC 23090</strain>
    </source>
</reference>
<keyword evidence="1" id="KW-1133">Transmembrane helix</keyword>
<dbReference type="OrthoDB" id="994644at2"/>
<dbReference type="EMBL" id="CP140154">
    <property type="protein sequence ID" value="WQG89261.1"/>
    <property type="molecule type" value="Genomic_DNA"/>
</dbReference>
<dbReference type="AlphaFoldDB" id="A0A1K1QNS5"/>
<evidence type="ECO:0000313" key="3">
    <source>
        <dbReference type="EMBL" id="SFW60894.1"/>
    </source>
</evidence>
<name>A0A1K1QNS5_9BACT</name>
<proteinExistence type="predicted"/>
<gene>
    <name evidence="3" type="ORF">SAMN05661012_02919</name>
    <name evidence="4" type="ORF">SR876_30485</name>
</gene>
<feature type="signal peptide" evidence="2">
    <location>
        <begin position="1"/>
        <end position="24"/>
    </location>
</feature>
<keyword evidence="2" id="KW-0732">Signal</keyword>